<dbReference type="Proteomes" id="UP000325315">
    <property type="component" value="Unassembled WGS sequence"/>
</dbReference>
<reference evidence="3" key="1">
    <citation type="journal article" date="2019" name="Plant Biotechnol. J.">
        <title>Genome sequencing of the Australian wild diploid species Gossypium australe highlights disease resistance and delayed gland morphogenesis.</title>
        <authorList>
            <person name="Cai Y."/>
            <person name="Cai X."/>
            <person name="Wang Q."/>
            <person name="Wang P."/>
            <person name="Zhang Y."/>
            <person name="Cai C."/>
            <person name="Xu Y."/>
            <person name="Wang K."/>
            <person name="Zhou Z."/>
            <person name="Wang C."/>
            <person name="Geng S."/>
            <person name="Li B."/>
            <person name="Dong Q."/>
            <person name="Hou Y."/>
            <person name="Wang H."/>
            <person name="Ai P."/>
            <person name="Liu Z."/>
            <person name="Yi F."/>
            <person name="Sun M."/>
            <person name="An G."/>
            <person name="Cheng J."/>
            <person name="Zhang Y."/>
            <person name="Shi Q."/>
            <person name="Xie Y."/>
            <person name="Shi X."/>
            <person name="Chang Y."/>
            <person name="Huang F."/>
            <person name="Chen Y."/>
            <person name="Hong S."/>
            <person name="Mi L."/>
            <person name="Sun Q."/>
            <person name="Zhang L."/>
            <person name="Zhou B."/>
            <person name="Peng R."/>
            <person name="Zhang X."/>
            <person name="Liu F."/>
        </authorList>
    </citation>
    <scope>NUCLEOTIDE SEQUENCE [LARGE SCALE GENOMIC DNA]</scope>
    <source>
        <strain evidence="3">cv. PA1801</strain>
    </source>
</reference>
<feature type="compositionally biased region" description="Basic and acidic residues" evidence="1">
    <location>
        <begin position="24"/>
        <end position="44"/>
    </location>
</feature>
<dbReference type="EMBL" id="SMMG02000006">
    <property type="protein sequence ID" value="KAA3470393.1"/>
    <property type="molecule type" value="Genomic_DNA"/>
</dbReference>
<name>A0A5B6VMR4_9ROSI</name>
<accession>A0A5B6VMR4</accession>
<proteinExistence type="predicted"/>
<gene>
    <name evidence="2" type="ORF">EPI10_016106</name>
</gene>
<sequence>MHKIRPFSSSWPKNKEKKKRKRKQGFDQEPKKSDLDRGEAKIVKATEGSGTVEDRHHTTQLVLV</sequence>
<evidence type="ECO:0000256" key="1">
    <source>
        <dbReference type="SAM" id="MobiDB-lite"/>
    </source>
</evidence>
<feature type="region of interest" description="Disordered" evidence="1">
    <location>
        <begin position="1"/>
        <end position="64"/>
    </location>
</feature>
<comment type="caution">
    <text evidence="2">The sequence shown here is derived from an EMBL/GenBank/DDBJ whole genome shotgun (WGS) entry which is preliminary data.</text>
</comment>
<protein>
    <submittedName>
        <fullName evidence="2">Uncharacterized protein</fullName>
    </submittedName>
</protein>
<dbReference type="AlphaFoldDB" id="A0A5B6VMR4"/>
<evidence type="ECO:0000313" key="3">
    <source>
        <dbReference type="Proteomes" id="UP000325315"/>
    </source>
</evidence>
<organism evidence="2 3">
    <name type="scientific">Gossypium australe</name>
    <dbReference type="NCBI Taxonomy" id="47621"/>
    <lineage>
        <taxon>Eukaryota</taxon>
        <taxon>Viridiplantae</taxon>
        <taxon>Streptophyta</taxon>
        <taxon>Embryophyta</taxon>
        <taxon>Tracheophyta</taxon>
        <taxon>Spermatophyta</taxon>
        <taxon>Magnoliopsida</taxon>
        <taxon>eudicotyledons</taxon>
        <taxon>Gunneridae</taxon>
        <taxon>Pentapetalae</taxon>
        <taxon>rosids</taxon>
        <taxon>malvids</taxon>
        <taxon>Malvales</taxon>
        <taxon>Malvaceae</taxon>
        <taxon>Malvoideae</taxon>
        <taxon>Gossypium</taxon>
    </lineage>
</organism>
<evidence type="ECO:0000313" key="2">
    <source>
        <dbReference type="EMBL" id="KAA3470393.1"/>
    </source>
</evidence>
<keyword evidence="3" id="KW-1185">Reference proteome</keyword>